<name>A0A8J6P309_9BACT</name>
<reference evidence="2 3" key="1">
    <citation type="submission" date="2020-08" db="EMBL/GenBank/DDBJ databases">
        <title>Bridging the membrane lipid divide: bacteria of the FCB group superphylum have the potential to synthesize archaeal ether lipids.</title>
        <authorList>
            <person name="Villanueva L."/>
            <person name="Von Meijenfeldt F.A.B."/>
            <person name="Westbye A.B."/>
            <person name="Yadav S."/>
            <person name="Hopmans E.C."/>
            <person name="Dutilh B.E."/>
            <person name="Sinninghe Damste J.S."/>
        </authorList>
    </citation>
    <scope>NUCLEOTIDE SEQUENCE [LARGE SCALE GENOMIC DNA]</scope>
    <source>
        <strain evidence="2">NIOZ-UU17</strain>
    </source>
</reference>
<dbReference type="AlphaFoldDB" id="A0A8J6P309"/>
<dbReference type="EMBL" id="JACNIG010000230">
    <property type="protein sequence ID" value="MBC8432536.1"/>
    <property type="molecule type" value="Genomic_DNA"/>
</dbReference>
<dbReference type="Proteomes" id="UP000605201">
    <property type="component" value="Unassembled WGS sequence"/>
</dbReference>
<feature type="domain" description="PRTase-CE" evidence="1">
    <location>
        <begin position="104"/>
        <end position="377"/>
    </location>
</feature>
<evidence type="ECO:0000259" key="1">
    <source>
        <dbReference type="Pfam" id="PF24390"/>
    </source>
</evidence>
<dbReference type="Pfam" id="PF24390">
    <property type="entry name" value="PRTase-CE"/>
    <property type="match status" value="1"/>
</dbReference>
<comment type="caution">
    <text evidence="2">The sequence shown here is derived from an EMBL/GenBank/DDBJ whole genome shotgun (WGS) entry which is preliminary data.</text>
</comment>
<gene>
    <name evidence="2" type="ORF">H8D96_11520</name>
</gene>
<evidence type="ECO:0000313" key="3">
    <source>
        <dbReference type="Proteomes" id="UP000605201"/>
    </source>
</evidence>
<proteinExistence type="predicted"/>
<accession>A0A8J6P309</accession>
<sequence length="381" mass="43373">MAGRKRKAAFIIIAYAEELTAMPHTIAEKIRKWSRGYEPPRELDLDLEKASDDELEAALEVADTYYPSKYERLESQIDYLAMKLYSEYEVTKYPPYLEFQYRLRDWLDSAPSEDDQKILFELVPRLFFIGNKEYLSLYQSALNGPVARWLISQLALDINKNDAQSRLQEALSSTWFCPITDSMQISKFYHVNQIEGADLRPDWRTLDSFCGSHGKIVKHMKSQSPPLERIVLLEDFVATGSQMKSAVEFAVNLPDGCPVLLCPLVICPSGYTVAKQLEKDYVNLKFEPALMLDQSIILPSSQIPHEDSFISRLREVILRTYSLVVGSNPKPLYGPFGFGEPAEGGGLLLIMYTNCPDNTLPMIHHASDSPWNPIFPRSSRL</sequence>
<dbReference type="InterPro" id="IPR056920">
    <property type="entry name" value="PRTase-CE"/>
</dbReference>
<organism evidence="2 3">
    <name type="scientific">Candidatus Desulfatibia vada</name>
    <dbReference type="NCBI Taxonomy" id="2841696"/>
    <lineage>
        <taxon>Bacteria</taxon>
        <taxon>Pseudomonadati</taxon>
        <taxon>Thermodesulfobacteriota</taxon>
        <taxon>Desulfobacteria</taxon>
        <taxon>Desulfobacterales</taxon>
        <taxon>Desulfobacterales incertae sedis</taxon>
        <taxon>Candidatus Desulfatibia</taxon>
    </lineage>
</organism>
<evidence type="ECO:0000313" key="2">
    <source>
        <dbReference type="EMBL" id="MBC8432536.1"/>
    </source>
</evidence>
<protein>
    <recommendedName>
        <fullName evidence="1">PRTase-CE domain-containing protein</fullName>
    </recommendedName>
</protein>